<organism evidence="1 2">
    <name type="scientific">Bradyrhizobium algeriense</name>
    <dbReference type="NCBI Taxonomy" id="634784"/>
    <lineage>
        <taxon>Bacteria</taxon>
        <taxon>Pseudomonadati</taxon>
        <taxon>Pseudomonadota</taxon>
        <taxon>Alphaproteobacteria</taxon>
        <taxon>Hyphomicrobiales</taxon>
        <taxon>Nitrobacteraceae</taxon>
        <taxon>Bradyrhizobium</taxon>
    </lineage>
</organism>
<protein>
    <submittedName>
        <fullName evidence="1">Uncharacterized protein</fullName>
    </submittedName>
</protein>
<evidence type="ECO:0000313" key="2">
    <source>
        <dbReference type="Proteomes" id="UP001364224"/>
    </source>
</evidence>
<proteinExistence type="predicted"/>
<comment type="caution">
    <text evidence="1">The sequence shown here is derived from an EMBL/GenBank/DDBJ whole genome shotgun (WGS) entry which is preliminary data.</text>
</comment>
<reference evidence="1 2" key="1">
    <citation type="submission" date="2024-02" db="EMBL/GenBank/DDBJ databases">
        <title>Adaptive strategies in a cosmopolitan and abundant soil bacterium.</title>
        <authorList>
            <person name="Carini P."/>
        </authorList>
    </citation>
    <scope>NUCLEOTIDE SEQUENCE [LARGE SCALE GENOMIC DNA]</scope>
    <source>
        <strain evidence="1 2">AZCC 1608</strain>
    </source>
</reference>
<dbReference type="Proteomes" id="UP001364224">
    <property type="component" value="Unassembled WGS sequence"/>
</dbReference>
<evidence type="ECO:0000313" key="1">
    <source>
        <dbReference type="EMBL" id="MEH2555981.1"/>
    </source>
</evidence>
<dbReference type="EMBL" id="JAZHRV010000001">
    <property type="protein sequence ID" value="MEH2555981.1"/>
    <property type="molecule type" value="Genomic_DNA"/>
</dbReference>
<accession>A0ABU8BD14</accession>
<dbReference type="RefSeq" id="WP_334481197.1">
    <property type="nucleotide sequence ID" value="NZ_JAZHRV010000001.1"/>
</dbReference>
<keyword evidence="2" id="KW-1185">Reference proteome</keyword>
<sequence>MMASIFFTERLPGISKFRVQMVSMSREAPSGLILASGKAGLLIIAANCDDHVLGFPTGFLKSRVYAKLLTRLISKRYQTFNGQVEEVEPDDV</sequence>
<gene>
    <name evidence="1" type="ORF">V1286_003510</name>
</gene>
<name>A0ABU8BD14_9BRAD</name>